<organism evidence="4 5">
    <name type="scientific">Candidatus Paraprevotella stercoravium</name>
    <dbReference type="NCBI Taxonomy" id="2838725"/>
    <lineage>
        <taxon>Bacteria</taxon>
        <taxon>Pseudomonadati</taxon>
        <taxon>Bacteroidota</taxon>
        <taxon>Bacteroidia</taxon>
        <taxon>Bacteroidales</taxon>
        <taxon>Prevotellaceae</taxon>
        <taxon>Paraprevotella</taxon>
    </lineage>
</organism>
<comment type="caution">
    <text evidence="4">The sequence shown here is derived from an EMBL/GenBank/DDBJ whole genome shotgun (WGS) entry which is preliminary data.</text>
</comment>
<dbReference type="Proteomes" id="UP000823865">
    <property type="component" value="Unassembled WGS sequence"/>
</dbReference>
<evidence type="ECO:0000313" key="4">
    <source>
        <dbReference type="EMBL" id="MBU3853362.1"/>
    </source>
</evidence>
<feature type="signal peptide" evidence="3">
    <location>
        <begin position="1"/>
        <end position="20"/>
    </location>
</feature>
<keyword evidence="1" id="KW-0677">Repeat</keyword>
<dbReference type="InterPro" id="IPR011990">
    <property type="entry name" value="TPR-like_helical_dom_sf"/>
</dbReference>
<dbReference type="PANTHER" id="PTHR44227">
    <property type="match status" value="1"/>
</dbReference>
<dbReference type="GO" id="GO:0030968">
    <property type="term" value="P:endoplasmic reticulum unfolded protein response"/>
    <property type="evidence" value="ECO:0007669"/>
    <property type="project" value="TreeGrafter"/>
</dbReference>
<feature type="chain" id="PRO_5039624268" description="Tetratricopeptide repeat protein" evidence="3">
    <location>
        <begin position="21"/>
        <end position="408"/>
    </location>
</feature>
<evidence type="ECO:0008006" key="6">
    <source>
        <dbReference type="Google" id="ProtNLM"/>
    </source>
</evidence>
<keyword evidence="2" id="KW-0802">TPR repeat</keyword>
<keyword evidence="3" id="KW-0732">Signal</keyword>
<dbReference type="Gene3D" id="1.25.40.10">
    <property type="entry name" value="Tetratricopeptide repeat domain"/>
    <property type="match status" value="2"/>
</dbReference>
<dbReference type="SUPFAM" id="SSF48439">
    <property type="entry name" value="Protein prenylyltransferase"/>
    <property type="match status" value="1"/>
</dbReference>
<evidence type="ECO:0000256" key="2">
    <source>
        <dbReference type="ARBA" id="ARBA00022803"/>
    </source>
</evidence>
<accession>A0A9E2L5N7</accession>
<name>A0A9E2L5N7_9BACT</name>
<dbReference type="InterPro" id="IPR052346">
    <property type="entry name" value="O-mannosyl-transferase_TMTC"/>
</dbReference>
<dbReference type="AlphaFoldDB" id="A0A9E2L5N7"/>
<reference evidence="4" key="1">
    <citation type="journal article" date="2021" name="PeerJ">
        <title>Extensive microbial diversity within the chicken gut microbiome revealed by metagenomics and culture.</title>
        <authorList>
            <person name="Gilroy R."/>
            <person name="Ravi A."/>
            <person name="Getino M."/>
            <person name="Pursley I."/>
            <person name="Horton D.L."/>
            <person name="Alikhan N.F."/>
            <person name="Baker D."/>
            <person name="Gharbi K."/>
            <person name="Hall N."/>
            <person name="Watson M."/>
            <person name="Adriaenssens E.M."/>
            <person name="Foster-Nyarko E."/>
            <person name="Jarju S."/>
            <person name="Secka A."/>
            <person name="Antonio M."/>
            <person name="Oren A."/>
            <person name="Chaudhuri R.R."/>
            <person name="La Ragione R."/>
            <person name="Hildebrand F."/>
            <person name="Pallen M.J."/>
        </authorList>
    </citation>
    <scope>NUCLEOTIDE SEQUENCE</scope>
    <source>
        <strain evidence="4">G3-2149</strain>
    </source>
</reference>
<protein>
    <recommendedName>
        <fullName evidence="6">Tetratricopeptide repeat protein</fullName>
    </recommendedName>
</protein>
<dbReference type="GO" id="GO:0000030">
    <property type="term" value="F:mannosyltransferase activity"/>
    <property type="evidence" value="ECO:0007669"/>
    <property type="project" value="TreeGrafter"/>
</dbReference>
<dbReference type="EMBL" id="JAHLFU010000125">
    <property type="protein sequence ID" value="MBU3853362.1"/>
    <property type="molecule type" value="Genomic_DNA"/>
</dbReference>
<dbReference type="PANTHER" id="PTHR44227:SF3">
    <property type="entry name" value="PROTEIN O-MANNOSYL-TRANSFERASE TMTC4"/>
    <property type="match status" value="1"/>
</dbReference>
<evidence type="ECO:0000313" key="5">
    <source>
        <dbReference type="Proteomes" id="UP000823865"/>
    </source>
</evidence>
<evidence type="ECO:0000256" key="1">
    <source>
        <dbReference type="ARBA" id="ARBA00022737"/>
    </source>
</evidence>
<gene>
    <name evidence="4" type="ORF">H9789_06010</name>
</gene>
<proteinExistence type="predicted"/>
<evidence type="ECO:0000256" key="3">
    <source>
        <dbReference type="SAM" id="SignalP"/>
    </source>
</evidence>
<dbReference type="GO" id="GO:0035269">
    <property type="term" value="P:protein O-linked glycosylation via mannose"/>
    <property type="evidence" value="ECO:0007669"/>
    <property type="project" value="TreeGrafter"/>
</dbReference>
<reference evidence="4" key="2">
    <citation type="submission" date="2021-04" db="EMBL/GenBank/DDBJ databases">
        <authorList>
            <person name="Gilroy R."/>
        </authorList>
    </citation>
    <scope>NUCLEOTIDE SEQUENCE</scope>
    <source>
        <strain evidence="4">G3-2149</strain>
    </source>
</reference>
<sequence>MKRQYALGTFLLLICSAVSGGNILKEAKEAIKNGSNLEQTETKLLEAIKTEDNVYKKLDFYYYAALLNRKINDQENEKLYLKQAYDTARFFNSIFSVFHHMGNYDSIVNHLQSERKIRKYRQKALRLLEPYQENLLNGGKFYFMKHDFARAYDFFDCYLKATDKGFFTTTSQDRQALLVEKISRWATSCGYKLQDPKKVLAYSEGALGDSAKRHFIYEYRAKAYLQMRDTASWLNNLKEGLRCNPDYSYFFASLTDYLNASQRYDEALQLADTMLSIRPRNTFFWYAKSVVLMNLKRYEECITAADSAIAYDSIYMYAYYNKGLAFCNLAVNMSDSAAAHINQEDYQDLRQRSVAYYAQALRPMEIVRVLAPKDTLRWAQPLYRIYLNLNMGAQFAQIENILKNFKNK</sequence>